<dbReference type="EMBL" id="BBSA01000009">
    <property type="protein sequence ID" value="GAM63545.1"/>
    <property type="molecule type" value="Genomic_DNA"/>
</dbReference>
<gene>
    <name evidence="1" type="ORF">JCM19232_2525</name>
</gene>
<dbReference type="AlphaFoldDB" id="A0A0B8P9Q5"/>
<comment type="caution">
    <text evidence="1">The sequence shown here is derived from an EMBL/GenBank/DDBJ whole genome shotgun (WGS) entry which is preliminary data.</text>
</comment>
<protein>
    <submittedName>
        <fullName evidence="1">Uncharacterized protein</fullName>
    </submittedName>
</protein>
<evidence type="ECO:0000313" key="2">
    <source>
        <dbReference type="Proteomes" id="UP000031670"/>
    </source>
</evidence>
<sequence>MPCCSGCNYRDELDVGRFISELGYTGYLHWLDTLLRTCAAKA</sequence>
<name>A0A0B8P9Q5_9VIBR</name>
<proteinExistence type="predicted"/>
<accession>A0A0B8P9Q5</accession>
<reference evidence="1 2" key="1">
    <citation type="submission" date="2015-01" db="EMBL/GenBank/DDBJ databases">
        <title>Vibrio sp. C5 JCM 19232 whole genome shotgun sequence.</title>
        <authorList>
            <person name="Sawabe T."/>
            <person name="Meirelles P."/>
            <person name="Feng G."/>
            <person name="Sayaka M."/>
            <person name="Hattori M."/>
            <person name="Ohkuma M."/>
        </authorList>
    </citation>
    <scope>NUCLEOTIDE SEQUENCE [LARGE SCALE GENOMIC DNA]</scope>
    <source>
        <strain evidence="1 2">JCM19232</strain>
    </source>
</reference>
<evidence type="ECO:0000313" key="1">
    <source>
        <dbReference type="EMBL" id="GAM63545.1"/>
    </source>
</evidence>
<reference evidence="1 2" key="2">
    <citation type="submission" date="2015-01" db="EMBL/GenBank/DDBJ databases">
        <authorList>
            <consortium name="NBRP consortium"/>
            <person name="Sawabe T."/>
            <person name="Meirelles P."/>
            <person name="Feng G."/>
            <person name="Sayaka M."/>
            <person name="Hattori M."/>
            <person name="Ohkuma M."/>
        </authorList>
    </citation>
    <scope>NUCLEOTIDE SEQUENCE [LARGE SCALE GENOMIC DNA]</scope>
    <source>
        <strain evidence="1 2">JCM19232</strain>
    </source>
</reference>
<dbReference type="Proteomes" id="UP000031670">
    <property type="component" value="Unassembled WGS sequence"/>
</dbReference>
<organism evidence="1 2">
    <name type="scientific">Vibrio ishigakensis</name>
    <dbReference type="NCBI Taxonomy" id="1481914"/>
    <lineage>
        <taxon>Bacteria</taxon>
        <taxon>Pseudomonadati</taxon>
        <taxon>Pseudomonadota</taxon>
        <taxon>Gammaproteobacteria</taxon>
        <taxon>Vibrionales</taxon>
        <taxon>Vibrionaceae</taxon>
        <taxon>Vibrio</taxon>
    </lineage>
</organism>